<reference evidence="1" key="1">
    <citation type="submission" date="2023-07" db="EMBL/GenBank/DDBJ databases">
        <authorList>
            <person name="Kim M."/>
        </authorList>
    </citation>
    <scope>NUCLEOTIDE SEQUENCE</scope>
    <source>
        <strain evidence="1">BIUV-7</strain>
    </source>
</reference>
<protein>
    <submittedName>
        <fullName evidence="1">Transposase</fullName>
    </submittedName>
</protein>
<dbReference type="EMBL" id="JAUOTP010000009">
    <property type="protein sequence ID" value="MDO6416078.1"/>
    <property type="molecule type" value="Genomic_DNA"/>
</dbReference>
<evidence type="ECO:0000313" key="2">
    <source>
        <dbReference type="Proteomes" id="UP001169764"/>
    </source>
</evidence>
<evidence type="ECO:0000313" key="1">
    <source>
        <dbReference type="EMBL" id="MDO6416078.1"/>
    </source>
</evidence>
<dbReference type="InterPro" id="IPR010921">
    <property type="entry name" value="Trp_repressor/repl_initiator"/>
</dbReference>
<keyword evidence="2" id="KW-1185">Reference proteome</keyword>
<dbReference type="NCBIfam" id="NF047595">
    <property type="entry name" value="IS66_ISRel24_TnpA"/>
    <property type="match status" value="1"/>
</dbReference>
<accession>A0ABT8YCN1</accession>
<dbReference type="Pfam" id="PF01527">
    <property type="entry name" value="HTH_Tnp_1"/>
    <property type="match status" value="1"/>
</dbReference>
<sequence>MGQVAVYSDVERRRRWSDDERLRILGEAFSPGAIVTQVARRYDVSTALIYTWRRKMLDATAQPVPASSDPGFVEAVMMADRPSSHLNLAPVIVVDLARGRHMSIFASASPALVAATLKALR</sequence>
<organism evidence="1 2">
    <name type="scientific">Sphingomonas natans</name>
    <dbReference type="NCBI Taxonomy" id="3063330"/>
    <lineage>
        <taxon>Bacteria</taxon>
        <taxon>Pseudomonadati</taxon>
        <taxon>Pseudomonadota</taxon>
        <taxon>Alphaproteobacteria</taxon>
        <taxon>Sphingomonadales</taxon>
        <taxon>Sphingomonadaceae</taxon>
        <taxon>Sphingomonas</taxon>
    </lineage>
</organism>
<comment type="caution">
    <text evidence="1">The sequence shown here is derived from an EMBL/GenBank/DDBJ whole genome shotgun (WGS) entry which is preliminary data.</text>
</comment>
<dbReference type="Proteomes" id="UP001169764">
    <property type="component" value="Unassembled WGS sequence"/>
</dbReference>
<dbReference type="SUPFAM" id="SSF48295">
    <property type="entry name" value="TrpR-like"/>
    <property type="match status" value="1"/>
</dbReference>
<name>A0ABT8YCN1_9SPHN</name>
<gene>
    <name evidence="1" type="ORF">Q4F19_16950</name>
</gene>
<dbReference type="InterPro" id="IPR002514">
    <property type="entry name" value="Transposase_8"/>
</dbReference>
<proteinExistence type="predicted"/>
<dbReference type="RefSeq" id="WP_303545060.1">
    <property type="nucleotide sequence ID" value="NZ_JAUOTP010000009.1"/>
</dbReference>